<dbReference type="Gene3D" id="3.40.50.1820">
    <property type="entry name" value="alpha/beta hydrolase"/>
    <property type="match status" value="1"/>
</dbReference>
<dbReference type="PRINTS" id="PR00412">
    <property type="entry name" value="EPOXHYDRLASE"/>
</dbReference>
<gene>
    <name evidence="2" type="ORF">GZH52_16365</name>
</gene>
<dbReference type="InterPro" id="IPR029058">
    <property type="entry name" value="AB_hydrolase_fold"/>
</dbReference>
<dbReference type="SUPFAM" id="SSF53474">
    <property type="entry name" value="alpha/beta-Hydrolases"/>
    <property type="match status" value="1"/>
</dbReference>
<dbReference type="InterPro" id="IPR000639">
    <property type="entry name" value="Epox_hydrolase-like"/>
</dbReference>
<dbReference type="PANTHER" id="PTHR43798:SF33">
    <property type="entry name" value="HYDROLASE, PUTATIVE (AFU_ORTHOLOGUE AFUA_2G14860)-RELATED"/>
    <property type="match status" value="1"/>
</dbReference>
<keyword evidence="2" id="KW-0378">Hydrolase</keyword>
<dbReference type="InterPro" id="IPR000073">
    <property type="entry name" value="AB_hydrolase_1"/>
</dbReference>
<dbReference type="AlphaFoldDB" id="A0A6B2KVR3"/>
<feature type="domain" description="AB hydrolase-1" evidence="1">
    <location>
        <begin position="35"/>
        <end position="282"/>
    </location>
</feature>
<accession>A0A6B2KVR3</accession>
<proteinExistence type="predicted"/>
<organism evidence="2 3">
    <name type="scientific">Crenobacter caeni</name>
    <dbReference type="NCBI Taxonomy" id="2705474"/>
    <lineage>
        <taxon>Bacteria</taxon>
        <taxon>Pseudomonadati</taxon>
        <taxon>Pseudomonadota</taxon>
        <taxon>Betaproteobacteria</taxon>
        <taxon>Neisseriales</taxon>
        <taxon>Neisseriaceae</taxon>
        <taxon>Crenobacter</taxon>
    </lineage>
</organism>
<comment type="caution">
    <text evidence="2">The sequence shown here is derived from an EMBL/GenBank/DDBJ whole genome shotgun (WGS) entry which is preliminary data.</text>
</comment>
<dbReference type="GO" id="GO:0016020">
    <property type="term" value="C:membrane"/>
    <property type="evidence" value="ECO:0007669"/>
    <property type="project" value="TreeGrafter"/>
</dbReference>
<dbReference type="Proteomes" id="UP000482578">
    <property type="component" value="Unassembled WGS sequence"/>
</dbReference>
<protein>
    <submittedName>
        <fullName evidence="2">Alpha/beta hydrolase</fullName>
    </submittedName>
</protein>
<reference evidence="2 3" key="1">
    <citation type="submission" date="2020-02" db="EMBL/GenBank/DDBJ databases">
        <authorList>
            <person name="Yang Z."/>
        </authorList>
    </citation>
    <scope>NUCLEOTIDE SEQUENCE [LARGE SCALE GENOMIC DNA]</scope>
    <source>
        <strain evidence="2 3">HX-7-9</strain>
    </source>
</reference>
<dbReference type="Pfam" id="PF00561">
    <property type="entry name" value="Abhydrolase_1"/>
    <property type="match status" value="1"/>
</dbReference>
<dbReference type="EMBL" id="JAAGAA010000022">
    <property type="protein sequence ID" value="NDV14332.1"/>
    <property type="molecule type" value="Genomic_DNA"/>
</dbReference>
<dbReference type="PRINTS" id="PR00111">
    <property type="entry name" value="ABHYDROLASE"/>
</dbReference>
<keyword evidence="3" id="KW-1185">Reference proteome</keyword>
<evidence type="ECO:0000259" key="1">
    <source>
        <dbReference type="Pfam" id="PF00561"/>
    </source>
</evidence>
<dbReference type="GO" id="GO:0016787">
    <property type="term" value="F:hydrolase activity"/>
    <property type="evidence" value="ECO:0007669"/>
    <property type="project" value="UniProtKB-KW"/>
</dbReference>
<name>A0A6B2KVR3_9NEIS</name>
<evidence type="ECO:0000313" key="3">
    <source>
        <dbReference type="Proteomes" id="UP000482578"/>
    </source>
</evidence>
<dbReference type="InterPro" id="IPR050266">
    <property type="entry name" value="AB_hydrolase_sf"/>
</dbReference>
<sequence length="296" mass="32405">MHGMSTTPLPVPASRTLILRGRSHRLLHWGDTDAPMLFLLHGWMDCAETFSFIAPYLARDWQLVAPDWRGFGHSQWNGGPYFFPDYLADLDALLETLSPDTPACIAGHSMGAMIAGLYAGARPERVERLALMEGFGLNATDPGQAPGRYARWLAEQRTPPAFQVPASLEVLAARLLARNPRMHAEHASLMARALTRGVDGALVYRADPWHKGVNPALYRLEEAKACWRAITCPVLWVMAGDEGEHPMAKGVLATLDARRACFARLSEVTIADAGHMLQWEQPAALAAALAGFFAQG</sequence>
<dbReference type="PANTHER" id="PTHR43798">
    <property type="entry name" value="MONOACYLGLYCEROL LIPASE"/>
    <property type="match status" value="1"/>
</dbReference>
<evidence type="ECO:0000313" key="2">
    <source>
        <dbReference type="EMBL" id="NDV14332.1"/>
    </source>
</evidence>